<evidence type="ECO:0000313" key="2">
    <source>
        <dbReference type="Proteomes" id="UP000790709"/>
    </source>
</evidence>
<name>A0ACB8AXI4_9AGAM</name>
<reference evidence="1" key="1">
    <citation type="journal article" date="2021" name="New Phytol.">
        <title>Evolutionary innovations through gain and loss of genes in the ectomycorrhizal Boletales.</title>
        <authorList>
            <person name="Wu G."/>
            <person name="Miyauchi S."/>
            <person name="Morin E."/>
            <person name="Kuo A."/>
            <person name="Drula E."/>
            <person name="Varga T."/>
            <person name="Kohler A."/>
            <person name="Feng B."/>
            <person name="Cao Y."/>
            <person name="Lipzen A."/>
            <person name="Daum C."/>
            <person name="Hundley H."/>
            <person name="Pangilinan J."/>
            <person name="Johnson J."/>
            <person name="Barry K."/>
            <person name="LaButti K."/>
            <person name="Ng V."/>
            <person name="Ahrendt S."/>
            <person name="Min B."/>
            <person name="Choi I.G."/>
            <person name="Park H."/>
            <person name="Plett J.M."/>
            <person name="Magnuson J."/>
            <person name="Spatafora J.W."/>
            <person name="Nagy L.G."/>
            <person name="Henrissat B."/>
            <person name="Grigoriev I.V."/>
            <person name="Yang Z.L."/>
            <person name="Xu J."/>
            <person name="Martin F.M."/>
        </authorList>
    </citation>
    <scope>NUCLEOTIDE SEQUENCE</scope>
    <source>
        <strain evidence="1">KUC20120723A-06</strain>
    </source>
</reference>
<dbReference type="Proteomes" id="UP000790709">
    <property type="component" value="Unassembled WGS sequence"/>
</dbReference>
<dbReference type="EMBL" id="MU266907">
    <property type="protein sequence ID" value="KAH7917889.1"/>
    <property type="molecule type" value="Genomic_DNA"/>
</dbReference>
<proteinExistence type="predicted"/>
<gene>
    <name evidence="1" type="ORF">BV22DRAFT_1052125</name>
</gene>
<organism evidence="1 2">
    <name type="scientific">Leucogyrophana mollusca</name>
    <dbReference type="NCBI Taxonomy" id="85980"/>
    <lineage>
        <taxon>Eukaryota</taxon>
        <taxon>Fungi</taxon>
        <taxon>Dikarya</taxon>
        <taxon>Basidiomycota</taxon>
        <taxon>Agaricomycotina</taxon>
        <taxon>Agaricomycetes</taxon>
        <taxon>Agaricomycetidae</taxon>
        <taxon>Boletales</taxon>
        <taxon>Boletales incertae sedis</taxon>
        <taxon>Leucogyrophana</taxon>
    </lineage>
</organism>
<evidence type="ECO:0000313" key="1">
    <source>
        <dbReference type="EMBL" id="KAH7917889.1"/>
    </source>
</evidence>
<comment type="caution">
    <text evidence="1">The sequence shown here is derived from an EMBL/GenBank/DDBJ whole genome shotgun (WGS) entry which is preliminary data.</text>
</comment>
<accession>A0ACB8AXI4</accession>
<protein>
    <submittedName>
        <fullName evidence="1">Uncharacterized protein</fullName>
    </submittedName>
</protein>
<keyword evidence="2" id="KW-1185">Reference proteome</keyword>
<sequence length="199" mass="22404">MSYKETDNKGTYGGGITRSEDRRQRRRNGDVCAYARDMTRLQIRPNQRNKRAWAWIYPPTLLRGHDLSSLSEWLLSHQQSEHSWPASTWNNGGAGTKVATHWGSRYTEMASPMTYQQHELLNQVFSFGCTERTFLNTNSALPALSSWYLQQEPSPSSESRACLILCVGAIIRLLGESIALSFSILEPELGDGGKGKHVL</sequence>